<reference evidence="3 4" key="1">
    <citation type="submission" date="2018-02" db="EMBL/GenBank/DDBJ databases">
        <title>The genomes of Aspergillus section Nigri reveals drivers in fungal speciation.</title>
        <authorList>
            <consortium name="DOE Joint Genome Institute"/>
            <person name="Vesth T.C."/>
            <person name="Nybo J."/>
            <person name="Theobald S."/>
            <person name="Brandl J."/>
            <person name="Frisvad J.C."/>
            <person name="Nielsen K.F."/>
            <person name="Lyhne E.K."/>
            <person name="Kogle M.E."/>
            <person name="Kuo A."/>
            <person name="Riley R."/>
            <person name="Clum A."/>
            <person name="Nolan M."/>
            <person name="Lipzen A."/>
            <person name="Salamov A."/>
            <person name="Henrissat B."/>
            <person name="Wiebenga A."/>
            <person name="De vries R.P."/>
            <person name="Grigoriev I.V."/>
            <person name="Mortensen U.H."/>
            <person name="Andersen M.R."/>
            <person name="Baker S.E."/>
        </authorList>
    </citation>
    <scope>NUCLEOTIDE SEQUENCE [LARGE SCALE GENOMIC DNA]</scope>
    <source>
        <strain evidence="3 4">CBS 112811</strain>
    </source>
</reference>
<gene>
    <name evidence="3" type="ORF">BO85DRAFT_434145</name>
</gene>
<keyword evidence="2" id="KW-0812">Transmembrane</keyword>
<sequence>MINRVIDPAGCSSILHRGQSGMRLTTGDDAAGYTPLADVTETHESPAFNNTLLIFMSVALYTGGAIFIRRLCWIDIQGKMTLCQAQGQIMPSDQSEAQNLHSGDGPKDDRGPPLNQPTTGSSQCLVEAIEWSTVGRWQAKHMPREKGEGERI</sequence>
<keyword evidence="2" id="KW-0472">Membrane</keyword>
<accession>A0A8G1REL9</accession>
<evidence type="ECO:0000313" key="3">
    <source>
        <dbReference type="EMBL" id="RAH63657.1"/>
    </source>
</evidence>
<feature type="region of interest" description="Disordered" evidence="1">
    <location>
        <begin position="88"/>
        <end position="124"/>
    </location>
</feature>
<feature type="compositionally biased region" description="Polar residues" evidence="1">
    <location>
        <begin position="88"/>
        <end position="101"/>
    </location>
</feature>
<dbReference type="RefSeq" id="XP_025521579.1">
    <property type="nucleotide sequence ID" value="XM_025658454.1"/>
</dbReference>
<name>A0A8G1REL9_9EURO</name>
<organism evidence="3 4">
    <name type="scientific">Aspergillus piperis CBS 112811</name>
    <dbReference type="NCBI Taxonomy" id="1448313"/>
    <lineage>
        <taxon>Eukaryota</taxon>
        <taxon>Fungi</taxon>
        <taxon>Dikarya</taxon>
        <taxon>Ascomycota</taxon>
        <taxon>Pezizomycotina</taxon>
        <taxon>Eurotiomycetes</taxon>
        <taxon>Eurotiomycetidae</taxon>
        <taxon>Eurotiales</taxon>
        <taxon>Aspergillaceae</taxon>
        <taxon>Aspergillus</taxon>
        <taxon>Aspergillus subgen. Circumdati</taxon>
    </lineage>
</organism>
<evidence type="ECO:0000256" key="1">
    <source>
        <dbReference type="SAM" id="MobiDB-lite"/>
    </source>
</evidence>
<keyword evidence="4" id="KW-1185">Reference proteome</keyword>
<keyword evidence="2" id="KW-1133">Transmembrane helix</keyword>
<dbReference type="EMBL" id="KZ825054">
    <property type="protein sequence ID" value="RAH63657.1"/>
    <property type="molecule type" value="Genomic_DNA"/>
</dbReference>
<dbReference type="Proteomes" id="UP000249526">
    <property type="component" value="Unassembled WGS sequence"/>
</dbReference>
<evidence type="ECO:0000313" key="4">
    <source>
        <dbReference type="Proteomes" id="UP000249526"/>
    </source>
</evidence>
<dbReference type="AlphaFoldDB" id="A0A8G1REL9"/>
<evidence type="ECO:0000256" key="2">
    <source>
        <dbReference type="SAM" id="Phobius"/>
    </source>
</evidence>
<proteinExistence type="predicted"/>
<protein>
    <submittedName>
        <fullName evidence="3">Uncharacterized protein</fullName>
    </submittedName>
</protein>
<dbReference type="GeneID" id="37161856"/>
<feature type="transmembrane region" description="Helical" evidence="2">
    <location>
        <begin position="52"/>
        <end position="72"/>
    </location>
</feature>